<evidence type="ECO:0000313" key="2">
    <source>
        <dbReference type="EMBL" id="MDN3920009.1"/>
    </source>
</evidence>
<dbReference type="Gene3D" id="3.60.40.10">
    <property type="entry name" value="PPM-type phosphatase domain"/>
    <property type="match status" value="1"/>
</dbReference>
<keyword evidence="3" id="KW-1185">Reference proteome</keyword>
<gene>
    <name evidence="2" type="ORF">QWJ38_06920</name>
</gene>
<dbReference type="SMART" id="SM00332">
    <property type="entry name" value="PP2Cc"/>
    <property type="match status" value="1"/>
</dbReference>
<dbReference type="Proteomes" id="UP001228044">
    <property type="component" value="Unassembled WGS sequence"/>
</dbReference>
<organism evidence="2 3">
    <name type="scientific">Roseateles violae</name>
    <dbReference type="NCBI Taxonomy" id="3058042"/>
    <lineage>
        <taxon>Bacteria</taxon>
        <taxon>Pseudomonadati</taxon>
        <taxon>Pseudomonadota</taxon>
        <taxon>Betaproteobacteria</taxon>
        <taxon>Burkholderiales</taxon>
        <taxon>Sphaerotilaceae</taxon>
        <taxon>Roseateles</taxon>
    </lineage>
</organism>
<sequence length="257" mass="27941">MLNISATGRSELGSREHNEDRICLSREGPTWALVLADGAGGHRGGATAALYAVDEIEQALLAQGREFGAAALTHAVLAAHARLHHEQERDVALCEMHTTVVVLWIDASRDLALWSHVGDSRLYRVRQGLLRRLTNDDSVVQGLLDAGLLTPQQADAHPHRNHLLAALGKSGDVVPHTLAQPTQLQDEDVYLLCSDGWWGSLDDAGIVETLGEAASPEEWLDAMQQRIEHVGAAQQDNFSAIAVWVGDRGDVTRPQRD</sequence>
<feature type="domain" description="PPM-type phosphatase" evidence="1">
    <location>
        <begin position="3"/>
        <end position="245"/>
    </location>
</feature>
<dbReference type="InterPro" id="IPR001932">
    <property type="entry name" value="PPM-type_phosphatase-like_dom"/>
</dbReference>
<name>A0ABT8DUL9_9BURK</name>
<dbReference type="SMART" id="SM00331">
    <property type="entry name" value="PP2C_SIG"/>
    <property type="match status" value="1"/>
</dbReference>
<evidence type="ECO:0000313" key="3">
    <source>
        <dbReference type="Proteomes" id="UP001228044"/>
    </source>
</evidence>
<dbReference type="Pfam" id="PF13672">
    <property type="entry name" value="PP2C_2"/>
    <property type="match status" value="1"/>
</dbReference>
<dbReference type="EMBL" id="JAUHHC010000002">
    <property type="protein sequence ID" value="MDN3920009.1"/>
    <property type="molecule type" value="Genomic_DNA"/>
</dbReference>
<dbReference type="RefSeq" id="WP_290358327.1">
    <property type="nucleotide sequence ID" value="NZ_JAUHHC010000002.1"/>
</dbReference>
<comment type="caution">
    <text evidence="2">The sequence shown here is derived from an EMBL/GenBank/DDBJ whole genome shotgun (WGS) entry which is preliminary data.</text>
</comment>
<proteinExistence type="predicted"/>
<dbReference type="SUPFAM" id="SSF81606">
    <property type="entry name" value="PP2C-like"/>
    <property type="match status" value="1"/>
</dbReference>
<dbReference type="CDD" id="cd00143">
    <property type="entry name" value="PP2Cc"/>
    <property type="match status" value="1"/>
</dbReference>
<reference evidence="2 3" key="1">
    <citation type="submission" date="2023-06" db="EMBL/GenBank/DDBJ databases">
        <title>Pelomonas sp. PFR6 16S ribosomal RNA gene Genome sequencing and assembly.</title>
        <authorList>
            <person name="Woo H."/>
        </authorList>
    </citation>
    <scope>NUCLEOTIDE SEQUENCE [LARGE SCALE GENOMIC DNA]</scope>
    <source>
        <strain evidence="2 3">PFR6</strain>
    </source>
</reference>
<dbReference type="InterPro" id="IPR036457">
    <property type="entry name" value="PPM-type-like_dom_sf"/>
</dbReference>
<accession>A0ABT8DUL9</accession>
<protein>
    <submittedName>
        <fullName evidence="2">Protein phosphatase 2C domain-containing protein</fullName>
    </submittedName>
</protein>
<dbReference type="PROSITE" id="PS51746">
    <property type="entry name" value="PPM_2"/>
    <property type="match status" value="1"/>
</dbReference>
<evidence type="ECO:0000259" key="1">
    <source>
        <dbReference type="PROSITE" id="PS51746"/>
    </source>
</evidence>